<keyword evidence="2" id="KW-0732">Signal</keyword>
<feature type="compositionally biased region" description="Polar residues" evidence="1">
    <location>
        <begin position="43"/>
        <end position="61"/>
    </location>
</feature>
<keyword evidence="4" id="KW-1185">Reference proteome</keyword>
<feature type="region of interest" description="Disordered" evidence="1">
    <location>
        <begin position="43"/>
        <end position="143"/>
    </location>
</feature>
<protein>
    <recommendedName>
        <fullName evidence="5">Cadherin-like beta sandwich domain-containing protein</fullName>
    </recommendedName>
</protein>
<proteinExistence type="predicted"/>
<sequence>MLKKGTIYLLSVGLMQTCVMPAFAEETTFTAPEESTTIEVTTVPETSTTAEAVPTETQETLPFTAPEEATTQPQEFENSQETSSSEAIENPATSEIHTTESIEESTQTASVEDNTEDTSAEKTSEEITEEESSEEESTEEVLGEGVEETYYSKAYLNADAQIYTSWKEDAAAFTSLPAGYSVYVTSVVLFNDEPVWARIMFDVNDYSSEGYVRIDSLQLDESGIMLLDKDESQSFPADYQPALNALHQAHPNWIFKPVYVGDSFSYAINQQMGTPARALVSMYYNEGYRSFLDRDYDFRTNTWKQWEPNWAGASEETVRYYMDPRNFLNENDIFMFESLSYESYQSQAAVEATLANCFMSNATVPGTDYTYSWLFCWVGEKYNINPVALASRVRQEQGSGNSAMISGTYAGYEGLYNYFNIQATGSTRDEILQNGLKEAQTGSTMMLPDGSVSTGAWDTPSKALIGGSLKFANQYILRNQNTLYAQKFDYDGQFNGKYWHQYMTNIMAPYSEGNQVRRSYSTTGQMDNNFVFLIPVYEERPESSPRPAEHKNQNTCLNSITVNDQEIIKTFDKDQMDFYYNVGKNTIYANVQVKAAADTSNIAFNNIGDLSHKVEVTTITAIAEDGSTREYRLIIGCGVEIEDGFFDDFDVTAYRKRYPKLSRKYGDDLDAYYEHYLLKGKAAGWDGSTNGVFPSERPSAIYNGVDYAPVFDAEYYLNKYPDLKAAFGNDSSAALNHFITFGIKEGRQGCDDFSIDIYKGNYPDLRKAFGNNNDAYVAHYLEYGLKEGRDGLEVLQDSKDNTSDDKKDDTNTGYVASAEEKKYSDVYDYIYYRNAYADLRAAFGDDSAKYFQHFLQNGMAEGRQACRDFDVKIYKNNYKDLQAAFGNNTALYYTHYMEHGKAEHRNATFEVTGNNTSTGGSGNTASDTAIYNGIDYSLVYDYEYYKKNYADLRAAFGDDPKKYLQHFVENGMREGRLAKSSFNVTAYKNRYADLRAAFGNNNVSYYMHYINNGNAENR</sequence>
<feature type="compositionally biased region" description="Acidic residues" evidence="1">
    <location>
        <begin position="126"/>
        <end position="143"/>
    </location>
</feature>
<dbReference type="RefSeq" id="WP_308732153.1">
    <property type="nucleotide sequence ID" value="NZ_JAJEQN010000036.1"/>
</dbReference>
<feature type="chain" id="PRO_5042117474" description="Cadherin-like beta sandwich domain-containing protein" evidence="2">
    <location>
        <begin position="25"/>
        <end position="1018"/>
    </location>
</feature>
<dbReference type="EMBL" id="JAJEQN010000036">
    <property type="protein sequence ID" value="MCC2222444.1"/>
    <property type="molecule type" value="Genomic_DNA"/>
</dbReference>
<accession>A0AAE3JD35</accession>
<name>A0AAE3JD35_9FIRM</name>
<reference evidence="3 4" key="1">
    <citation type="submission" date="2021-10" db="EMBL/GenBank/DDBJ databases">
        <title>Anaerobic single-cell dispensing facilitates the cultivation of human gut bacteria.</title>
        <authorList>
            <person name="Afrizal A."/>
        </authorList>
    </citation>
    <scope>NUCLEOTIDE SEQUENCE [LARGE SCALE GENOMIC DNA]</scope>
    <source>
        <strain evidence="3 4">CLA-AA-H224</strain>
    </source>
</reference>
<evidence type="ECO:0000256" key="1">
    <source>
        <dbReference type="SAM" id="MobiDB-lite"/>
    </source>
</evidence>
<evidence type="ECO:0000313" key="4">
    <source>
        <dbReference type="Proteomes" id="UP001198200"/>
    </source>
</evidence>
<evidence type="ECO:0008006" key="5">
    <source>
        <dbReference type="Google" id="ProtNLM"/>
    </source>
</evidence>
<gene>
    <name evidence="3" type="ORF">LKD48_12515</name>
</gene>
<dbReference type="Proteomes" id="UP001198200">
    <property type="component" value="Unassembled WGS sequence"/>
</dbReference>
<evidence type="ECO:0000313" key="3">
    <source>
        <dbReference type="EMBL" id="MCC2222444.1"/>
    </source>
</evidence>
<comment type="caution">
    <text evidence="3">The sequence shown here is derived from an EMBL/GenBank/DDBJ whole genome shotgun (WGS) entry which is preliminary data.</text>
</comment>
<organism evidence="3 4">
    <name type="scientific">Anthropogastromicrobium aceti</name>
    <dbReference type="NCBI Taxonomy" id="2981768"/>
    <lineage>
        <taxon>Bacteria</taxon>
        <taxon>Bacillati</taxon>
        <taxon>Bacillota</taxon>
        <taxon>Clostridia</taxon>
        <taxon>Lachnospirales</taxon>
        <taxon>Lachnospiraceae</taxon>
        <taxon>Anthropogastromicrobium</taxon>
    </lineage>
</organism>
<evidence type="ECO:0000256" key="2">
    <source>
        <dbReference type="SAM" id="SignalP"/>
    </source>
</evidence>
<feature type="signal peptide" evidence="2">
    <location>
        <begin position="1"/>
        <end position="24"/>
    </location>
</feature>
<dbReference type="AlphaFoldDB" id="A0AAE3JD35"/>
<feature type="compositionally biased region" description="Polar residues" evidence="1">
    <location>
        <begin position="69"/>
        <end position="87"/>
    </location>
</feature>